<name>A0A2U3AQ27_9BACL</name>
<dbReference type="EMBL" id="QFVR01000002">
    <property type="protein sequence ID" value="PWI26642.1"/>
    <property type="molecule type" value="Genomic_DNA"/>
</dbReference>
<proteinExistence type="predicted"/>
<keyword evidence="2" id="KW-1185">Reference proteome</keyword>
<gene>
    <name evidence="1" type="ORF">DEX24_02450</name>
</gene>
<dbReference type="AlphaFoldDB" id="A0A2U3AQ27"/>
<protein>
    <submittedName>
        <fullName evidence="1">Uncharacterized protein</fullName>
    </submittedName>
</protein>
<reference evidence="1 2" key="1">
    <citation type="submission" date="2018-05" db="EMBL/GenBank/DDBJ databases">
        <title>Kurthia sibirica genome sequence.</title>
        <authorList>
            <person name="Maclea K.S."/>
            <person name="Goen A.E."/>
        </authorList>
    </citation>
    <scope>NUCLEOTIDE SEQUENCE [LARGE SCALE GENOMIC DNA]</scope>
    <source>
        <strain evidence="1 2">ATCC 49154</strain>
    </source>
</reference>
<dbReference type="RefSeq" id="WP_109304813.1">
    <property type="nucleotide sequence ID" value="NZ_BJUF01000002.1"/>
</dbReference>
<evidence type="ECO:0000313" key="2">
    <source>
        <dbReference type="Proteomes" id="UP000245938"/>
    </source>
</evidence>
<dbReference type="Proteomes" id="UP000245938">
    <property type="component" value="Unassembled WGS sequence"/>
</dbReference>
<organism evidence="1 2">
    <name type="scientific">Kurthia sibirica</name>
    <dbReference type="NCBI Taxonomy" id="202750"/>
    <lineage>
        <taxon>Bacteria</taxon>
        <taxon>Bacillati</taxon>
        <taxon>Bacillota</taxon>
        <taxon>Bacilli</taxon>
        <taxon>Bacillales</taxon>
        <taxon>Caryophanaceae</taxon>
        <taxon>Kurthia</taxon>
    </lineage>
</organism>
<evidence type="ECO:0000313" key="1">
    <source>
        <dbReference type="EMBL" id="PWI26642.1"/>
    </source>
</evidence>
<dbReference type="OrthoDB" id="3073730at2"/>
<accession>A0A2U3AQ27</accession>
<comment type="caution">
    <text evidence="1">The sequence shown here is derived from an EMBL/GenBank/DDBJ whole genome shotgun (WGS) entry which is preliminary data.</text>
</comment>
<sequence>MRFYHVSNNPHIAESVIYPRIPSRRLVTEDDKKARICVSSSIIGCLSALYPLEKGQHMYIYVCDAEKFIQPTLEQVADVAYTGEIWLTEATKIEYYEEIRICEKHIMVVEEFEIPFYEYIVIDR</sequence>